<accession>A0A841YEK2</accession>
<evidence type="ECO:0000313" key="2">
    <source>
        <dbReference type="Proteomes" id="UP000571128"/>
    </source>
</evidence>
<sequence>METWQKLHDSEQEWLAKEEKNSDIKRQLEQLHTEYEEHFKQGLRFIQRLEERFQQSENPHIYRYAMDDMLHVSREVFGDLEGIEKSLKSEEYMIQERLNHIVVEKRIASSSEKGDVKNEY</sequence>
<dbReference type="RefSeq" id="WP_115095912.1">
    <property type="nucleotide sequence ID" value="NZ_JAARPY010000006.1"/>
</dbReference>
<protein>
    <submittedName>
        <fullName evidence="1">DUF3958 family protein</fullName>
    </submittedName>
</protein>
<reference evidence="1 2" key="1">
    <citation type="submission" date="2020-03" db="EMBL/GenBank/DDBJ databases">
        <title>Soil Listeria distribution.</title>
        <authorList>
            <person name="Liao J."/>
            <person name="Wiedmann M."/>
        </authorList>
    </citation>
    <scope>NUCLEOTIDE SEQUENCE [LARGE SCALE GENOMIC DNA]</scope>
    <source>
        <strain evidence="1 2">FSL L7-1645</strain>
    </source>
</reference>
<dbReference type="AlphaFoldDB" id="A0A841YEK2"/>
<dbReference type="Pfam" id="PF13125">
    <property type="entry name" value="DUF3958"/>
    <property type="match status" value="1"/>
</dbReference>
<dbReference type="Proteomes" id="UP000571128">
    <property type="component" value="Unassembled WGS sequence"/>
</dbReference>
<proteinExistence type="predicted"/>
<comment type="caution">
    <text evidence="1">The sequence shown here is derived from an EMBL/GenBank/DDBJ whole genome shotgun (WGS) entry which is preliminary data.</text>
</comment>
<organism evidence="1 2">
    <name type="scientific">Listeria fleischmannii</name>
    <dbReference type="NCBI Taxonomy" id="1069827"/>
    <lineage>
        <taxon>Bacteria</taxon>
        <taxon>Bacillati</taxon>
        <taxon>Bacillota</taxon>
        <taxon>Bacilli</taxon>
        <taxon>Bacillales</taxon>
        <taxon>Listeriaceae</taxon>
        <taxon>Listeria</taxon>
    </lineage>
</organism>
<gene>
    <name evidence="1" type="ORF">HB844_07265</name>
</gene>
<dbReference type="EMBL" id="JAARPY010000006">
    <property type="protein sequence ID" value="MBC1398663.1"/>
    <property type="molecule type" value="Genomic_DNA"/>
</dbReference>
<evidence type="ECO:0000313" key="1">
    <source>
        <dbReference type="EMBL" id="MBC1398663.1"/>
    </source>
</evidence>
<dbReference type="InterPro" id="IPR025014">
    <property type="entry name" value="DUF3958"/>
</dbReference>
<name>A0A841YEK2_9LIST</name>